<evidence type="ECO:0000313" key="3">
    <source>
        <dbReference type="Proteomes" id="UP000018087"/>
    </source>
</evidence>
<dbReference type="AlphaFoldDB" id="U7PM50"/>
<name>U7PM50_SPOS1</name>
<dbReference type="Proteomes" id="UP000018087">
    <property type="component" value="Unassembled WGS sequence"/>
</dbReference>
<dbReference type="HOGENOM" id="CLU_2607570_0_0_1"/>
<dbReference type="EMBL" id="KI440849">
    <property type="protein sequence ID" value="ERS96723.1"/>
    <property type="molecule type" value="Genomic_DNA"/>
</dbReference>
<proteinExistence type="predicted"/>
<protein>
    <submittedName>
        <fullName evidence="2">Uncharacterized protein</fullName>
    </submittedName>
</protein>
<gene>
    <name evidence="2" type="ORF">HMPREF1624_06932</name>
</gene>
<evidence type="ECO:0000313" key="2">
    <source>
        <dbReference type="EMBL" id="ERS96723.1"/>
    </source>
</evidence>
<organism evidence="2 3">
    <name type="scientific">Sporothrix schenckii (strain ATCC 58251 / de Perez 2211183)</name>
    <name type="common">Rose-picker's disease fungus</name>
    <dbReference type="NCBI Taxonomy" id="1391915"/>
    <lineage>
        <taxon>Eukaryota</taxon>
        <taxon>Fungi</taxon>
        <taxon>Dikarya</taxon>
        <taxon>Ascomycota</taxon>
        <taxon>Pezizomycotina</taxon>
        <taxon>Sordariomycetes</taxon>
        <taxon>Sordariomycetidae</taxon>
        <taxon>Ophiostomatales</taxon>
        <taxon>Ophiostomataceae</taxon>
        <taxon>Sporothrix</taxon>
    </lineage>
</organism>
<feature type="region of interest" description="Disordered" evidence="1">
    <location>
        <begin position="1"/>
        <end position="29"/>
    </location>
</feature>
<evidence type="ECO:0000256" key="1">
    <source>
        <dbReference type="SAM" id="MobiDB-lite"/>
    </source>
</evidence>
<reference evidence="3" key="1">
    <citation type="journal article" date="2014" name="Genome Announc.">
        <title>Genome sequence of the pathogenic fungus Sporothrix schenckii (ATCC 58251).</title>
        <authorList>
            <person name="Cuomo C.A."/>
            <person name="Rodriguez-Del Valle N."/>
            <person name="Perez-Sanchez L."/>
            <person name="Abouelleil A."/>
            <person name="Goldberg J."/>
            <person name="Young S."/>
            <person name="Zeng Q."/>
            <person name="Birren B.W."/>
        </authorList>
    </citation>
    <scope>NUCLEOTIDE SEQUENCE [LARGE SCALE GENOMIC DNA]</scope>
    <source>
        <strain evidence="3">ATCC 58251 / de Perez 2211183</strain>
    </source>
</reference>
<keyword evidence="3" id="KW-1185">Reference proteome</keyword>
<accession>U7PM50</accession>
<sequence>MPNFDNYASGRQPDSDSDADSDADNIYNDPEAMFKALNLPVPVMKSADEVRREADTRRKNVLAGFAELGAIVERHEETL</sequence>